<sequence length="259" mass="29025">MIASLHIQVASRGERAYLRKAYFSPPFKLADITENKNGKFLHVMQMSSSPGILDGDRYQVNVEVGDRCHLQLHTQSYQRLFKMKTGASQHMEVHVGKGASFIYLPHPCVPQEDSDFSAVNKIYLSTGSVLVWGEIITCGRKLNGEIFRFSRYHSRTEIFLDNRLIIKENLRLLPGSECMEGTGMLEGFTHQASLVYQAECKPADHLLAVASAFLATQEDIIFGITSGAGTSILLRILGFKSEQLFFCLKEISDILTETK</sequence>
<accession>A0A9E8SS63</accession>
<gene>
    <name evidence="3" type="primary">ureD</name>
    <name evidence="4" type="ORF">ON006_13680</name>
</gene>
<dbReference type="PANTHER" id="PTHR33643:SF1">
    <property type="entry name" value="UREASE ACCESSORY PROTEIN D"/>
    <property type="match status" value="1"/>
</dbReference>
<proteinExistence type="inferred from homology"/>
<dbReference type="Proteomes" id="UP001164653">
    <property type="component" value="Chromosome"/>
</dbReference>
<dbReference type="RefSeq" id="WP_244820354.1">
    <property type="nucleotide sequence ID" value="NZ_CP112998.1"/>
</dbReference>
<organism evidence="4 5">
    <name type="scientific">Dyadobacter pollutisoli</name>
    <dbReference type="NCBI Taxonomy" id="2910158"/>
    <lineage>
        <taxon>Bacteria</taxon>
        <taxon>Pseudomonadati</taxon>
        <taxon>Bacteroidota</taxon>
        <taxon>Cytophagia</taxon>
        <taxon>Cytophagales</taxon>
        <taxon>Spirosomataceae</taxon>
        <taxon>Dyadobacter</taxon>
    </lineage>
</organism>
<comment type="similarity">
    <text evidence="1 3">Belongs to the UreD family.</text>
</comment>
<keyword evidence="3" id="KW-0996">Nickel insertion</keyword>
<keyword evidence="2 3" id="KW-0143">Chaperone</keyword>
<evidence type="ECO:0000256" key="3">
    <source>
        <dbReference type="HAMAP-Rule" id="MF_01384"/>
    </source>
</evidence>
<evidence type="ECO:0000256" key="2">
    <source>
        <dbReference type="ARBA" id="ARBA00023186"/>
    </source>
</evidence>
<evidence type="ECO:0000313" key="4">
    <source>
        <dbReference type="EMBL" id="WAC14987.1"/>
    </source>
</evidence>
<protein>
    <recommendedName>
        <fullName evidence="3">Urease accessory protein UreD</fullName>
    </recommendedName>
</protein>
<dbReference type="KEGG" id="dpf:ON006_13680"/>
<evidence type="ECO:0000256" key="1">
    <source>
        <dbReference type="ARBA" id="ARBA00007177"/>
    </source>
</evidence>
<keyword evidence="3" id="KW-0963">Cytoplasm</keyword>
<comment type="subunit">
    <text evidence="3">UreD, UreF and UreG form a complex that acts as a GTP-hydrolysis-dependent molecular chaperone, activating the urease apoprotein by helping to assemble the nickel containing metallocenter of UreC. The UreE protein probably delivers the nickel.</text>
</comment>
<dbReference type="GO" id="GO:0016151">
    <property type="term" value="F:nickel cation binding"/>
    <property type="evidence" value="ECO:0007669"/>
    <property type="project" value="UniProtKB-UniRule"/>
</dbReference>
<evidence type="ECO:0000313" key="5">
    <source>
        <dbReference type="Proteomes" id="UP001164653"/>
    </source>
</evidence>
<keyword evidence="5" id="KW-1185">Reference proteome</keyword>
<dbReference type="HAMAP" id="MF_01384">
    <property type="entry name" value="UreD"/>
    <property type="match status" value="1"/>
</dbReference>
<name>A0A9E8SS63_9BACT</name>
<dbReference type="EMBL" id="CP112998">
    <property type="protein sequence ID" value="WAC14987.1"/>
    <property type="molecule type" value="Genomic_DNA"/>
</dbReference>
<dbReference type="PANTHER" id="PTHR33643">
    <property type="entry name" value="UREASE ACCESSORY PROTEIN D"/>
    <property type="match status" value="1"/>
</dbReference>
<comment type="subcellular location">
    <subcellularLocation>
        <location evidence="3">Cytoplasm</location>
    </subcellularLocation>
</comment>
<dbReference type="AlphaFoldDB" id="A0A9E8SS63"/>
<dbReference type="InterPro" id="IPR002669">
    <property type="entry name" value="UreD"/>
</dbReference>
<dbReference type="Pfam" id="PF01774">
    <property type="entry name" value="UreD"/>
    <property type="match status" value="1"/>
</dbReference>
<reference evidence="4" key="1">
    <citation type="submission" date="2022-11" db="EMBL/GenBank/DDBJ databases">
        <title>Dyadobacter pollutisoli sp. nov., isolated from plastic dumped soil.</title>
        <authorList>
            <person name="Kim J.M."/>
            <person name="Kim K.R."/>
            <person name="Lee J.K."/>
            <person name="Hao L."/>
            <person name="Jeon C.O."/>
        </authorList>
    </citation>
    <scope>NUCLEOTIDE SEQUENCE</scope>
    <source>
        <strain evidence="4">U1</strain>
    </source>
</reference>
<dbReference type="GO" id="GO:0005737">
    <property type="term" value="C:cytoplasm"/>
    <property type="evidence" value="ECO:0007669"/>
    <property type="project" value="UniProtKB-SubCell"/>
</dbReference>
<comment type="function">
    <text evidence="3">Required for maturation of urease via the functional incorporation of the urease nickel metallocenter.</text>
</comment>